<accession>A0ABQ3LS87</accession>
<evidence type="ECO:0008006" key="3">
    <source>
        <dbReference type="Google" id="ProtNLM"/>
    </source>
</evidence>
<protein>
    <recommendedName>
        <fullName evidence="3">Helix-turn-helix domain-containing protein</fullName>
    </recommendedName>
</protein>
<proteinExistence type="predicted"/>
<comment type="caution">
    <text evidence="1">The sequence shown here is derived from an EMBL/GenBank/DDBJ whole genome shotgun (WGS) entry which is preliminary data.</text>
</comment>
<gene>
    <name evidence="1" type="ORF">GCM10008023_37290</name>
</gene>
<name>A0ABQ3LS87_9SPHN</name>
<dbReference type="EMBL" id="BNAQ01000007">
    <property type="protein sequence ID" value="GHH24790.1"/>
    <property type="molecule type" value="Genomic_DNA"/>
</dbReference>
<organism evidence="1 2">
    <name type="scientific">Sphingomonas glacialis</name>
    <dbReference type="NCBI Taxonomy" id="658225"/>
    <lineage>
        <taxon>Bacteria</taxon>
        <taxon>Pseudomonadati</taxon>
        <taxon>Pseudomonadota</taxon>
        <taxon>Alphaproteobacteria</taxon>
        <taxon>Sphingomonadales</taxon>
        <taxon>Sphingomonadaceae</taxon>
        <taxon>Sphingomonas</taxon>
    </lineage>
</organism>
<keyword evidence="2" id="KW-1185">Reference proteome</keyword>
<reference evidence="2" key="1">
    <citation type="journal article" date="2019" name="Int. J. Syst. Evol. Microbiol.">
        <title>The Global Catalogue of Microorganisms (GCM) 10K type strain sequencing project: providing services to taxonomists for standard genome sequencing and annotation.</title>
        <authorList>
            <consortium name="The Broad Institute Genomics Platform"/>
            <consortium name="The Broad Institute Genome Sequencing Center for Infectious Disease"/>
            <person name="Wu L."/>
            <person name="Ma J."/>
        </authorList>
    </citation>
    <scope>NUCLEOTIDE SEQUENCE [LARGE SCALE GENOMIC DNA]</scope>
    <source>
        <strain evidence="2">CGMCC 1.8957</strain>
    </source>
</reference>
<dbReference type="SUPFAM" id="SSF46689">
    <property type="entry name" value="Homeodomain-like"/>
    <property type="match status" value="1"/>
</dbReference>
<dbReference type="InterPro" id="IPR009057">
    <property type="entry name" value="Homeodomain-like_sf"/>
</dbReference>
<evidence type="ECO:0000313" key="1">
    <source>
        <dbReference type="EMBL" id="GHH24790.1"/>
    </source>
</evidence>
<evidence type="ECO:0000313" key="2">
    <source>
        <dbReference type="Proteomes" id="UP000652430"/>
    </source>
</evidence>
<dbReference type="Proteomes" id="UP000652430">
    <property type="component" value="Unassembled WGS sequence"/>
</dbReference>
<dbReference type="Pfam" id="PF13565">
    <property type="entry name" value="HTH_32"/>
    <property type="match status" value="1"/>
</dbReference>
<sequence length="136" mass="15389">MRSGIVIDLASADRERLERICKNRNAPQKHVWRAEIVLLSAAGIGTSVIMRRTATSKTCVWRWQERFMQEGVEGQLRDKTRPSRIPPLTAEVVAWVASRTHEPPPGETTHWTASLMAREADISASSVHRIWRAHGL</sequence>